<keyword evidence="2" id="KW-1185">Reference proteome</keyword>
<reference evidence="1" key="1">
    <citation type="submission" date="2022-07" db="EMBL/GenBank/DDBJ databases">
        <title>Phylogenomic reconstructions and comparative analyses of Kickxellomycotina fungi.</title>
        <authorList>
            <person name="Reynolds N.K."/>
            <person name="Stajich J.E."/>
            <person name="Barry K."/>
            <person name="Grigoriev I.V."/>
            <person name="Crous P."/>
            <person name="Smith M.E."/>
        </authorList>
    </citation>
    <scope>NUCLEOTIDE SEQUENCE</scope>
    <source>
        <strain evidence="1">NRRL 5244</strain>
    </source>
</reference>
<comment type="caution">
    <text evidence="1">The sequence shown here is derived from an EMBL/GenBank/DDBJ whole genome shotgun (WGS) entry which is preliminary data.</text>
</comment>
<name>A0ACC1J5F1_9FUNG</name>
<sequence length="312" mass="35145">MADINGVRNKQPSIQPLGSPRGVLLRMSINPDRQPQLPDGSGGREPDPRKPAPIGLYEPVDEKTLMAHPERFTSDGLRRKERMYRLYEHENWHLFRGRLVTGNKPAPFAAAVCMIVVPIVLFAVFVCPYMWTDMHKAAVVVFAYISAVVLSSMVMASFSDPGIIPRNLDAISANNHDAHPYPARVPKKAEQGMFSAKVQISESPKESSDEWSSRNQSPLLDQAQLPSMQYYEKLPPPWVPVRAPGSRGAPLSVYDPKPPTREHRSMSDPSNRFPPITKEIRINNTIVRLKYCETCKIFRPPRASHCKYCDNC</sequence>
<accession>A0ACC1J5F1</accession>
<protein>
    <submittedName>
        <fullName evidence="1">Eukaryotic peptide chain release factor GTP-binding subunit</fullName>
        <ecNumber evidence="1">2.3.1.225</ecNumber>
    </submittedName>
</protein>
<organism evidence="1 2">
    <name type="scientific">Linderina macrospora</name>
    <dbReference type="NCBI Taxonomy" id="4868"/>
    <lineage>
        <taxon>Eukaryota</taxon>
        <taxon>Fungi</taxon>
        <taxon>Fungi incertae sedis</taxon>
        <taxon>Zoopagomycota</taxon>
        <taxon>Kickxellomycotina</taxon>
        <taxon>Kickxellomycetes</taxon>
        <taxon>Kickxellales</taxon>
        <taxon>Kickxellaceae</taxon>
        <taxon>Linderina</taxon>
    </lineage>
</organism>
<gene>
    <name evidence="1" type="primary">ERF2_2</name>
    <name evidence="1" type="ORF">FBU59_004556</name>
</gene>
<feature type="non-terminal residue" evidence="1">
    <location>
        <position position="312"/>
    </location>
</feature>
<evidence type="ECO:0000313" key="1">
    <source>
        <dbReference type="EMBL" id="KAJ1938079.1"/>
    </source>
</evidence>
<dbReference type="EMBL" id="JANBPW010003298">
    <property type="protein sequence ID" value="KAJ1938079.1"/>
    <property type="molecule type" value="Genomic_DNA"/>
</dbReference>
<evidence type="ECO:0000313" key="2">
    <source>
        <dbReference type="Proteomes" id="UP001150603"/>
    </source>
</evidence>
<keyword evidence="1" id="KW-0808">Transferase</keyword>
<keyword evidence="1" id="KW-0012">Acyltransferase</keyword>
<dbReference type="EC" id="2.3.1.225" evidence="1"/>
<proteinExistence type="predicted"/>
<dbReference type="Proteomes" id="UP001150603">
    <property type="component" value="Unassembled WGS sequence"/>
</dbReference>